<reference evidence="3" key="1">
    <citation type="submission" date="2017-05" db="EMBL/GenBank/DDBJ databases">
        <authorList>
            <person name="Ray J."/>
            <person name="Price M."/>
            <person name="Deutschbauer A."/>
        </authorList>
    </citation>
    <scope>NUCLEOTIDE SEQUENCE [LARGE SCALE GENOMIC DNA]</scope>
    <source>
        <strain evidence="3">DSM 19842</strain>
    </source>
</reference>
<dbReference type="KEGG" id="pact:CA264_09955"/>
<dbReference type="AlphaFoldDB" id="A0A1X9YSA1"/>
<evidence type="ECO:0000313" key="3">
    <source>
        <dbReference type="Proteomes" id="UP000266292"/>
    </source>
</evidence>
<evidence type="ECO:0008006" key="4">
    <source>
        <dbReference type="Google" id="ProtNLM"/>
    </source>
</evidence>
<feature type="signal peptide" evidence="1">
    <location>
        <begin position="1"/>
        <end position="20"/>
    </location>
</feature>
<dbReference type="Proteomes" id="UP000266292">
    <property type="component" value="Chromosome"/>
</dbReference>
<dbReference type="EMBL" id="CP021235">
    <property type="protein sequence ID" value="ARS35738.1"/>
    <property type="molecule type" value="Genomic_DNA"/>
</dbReference>
<accession>A0A1X9YSA1</accession>
<gene>
    <name evidence="2" type="ORF">CA264_09955</name>
</gene>
<evidence type="ECO:0000256" key="1">
    <source>
        <dbReference type="SAM" id="SignalP"/>
    </source>
</evidence>
<dbReference type="RefSeq" id="WP_025606804.1">
    <property type="nucleotide sequence ID" value="NZ_CP021235.1"/>
</dbReference>
<organism evidence="2 3">
    <name type="scientific">Pontibacter actiniarum</name>
    <dbReference type="NCBI Taxonomy" id="323450"/>
    <lineage>
        <taxon>Bacteria</taxon>
        <taxon>Pseudomonadati</taxon>
        <taxon>Bacteroidota</taxon>
        <taxon>Cytophagia</taxon>
        <taxon>Cytophagales</taxon>
        <taxon>Hymenobacteraceae</taxon>
        <taxon>Pontibacter</taxon>
    </lineage>
</organism>
<feature type="chain" id="PRO_5011003199" description="TerB family tellurite resistance protein" evidence="1">
    <location>
        <begin position="21"/>
        <end position="209"/>
    </location>
</feature>
<sequence length="209" mass="23704">MKKFCLLLLFAMACGLRLQAQSAEAQQLLLNVEKLAQLKQLLSDMKQGYQVINTGYTAIRQVSEGNFRLHEAFLDGLLQVRPAVRHYRRVADILRDQFQLVRESEQALRRFRAAGCFSAQELDYLSGVYGRLLEESLLQLEALSRLITDGQLRMQDEERLQAIDALFLDVEEALLFLRRFNGSTSLLALQRARAGKDVAAARALYGITP</sequence>
<name>A0A1X9YSA1_9BACT</name>
<proteinExistence type="predicted"/>
<keyword evidence="3" id="KW-1185">Reference proteome</keyword>
<evidence type="ECO:0000313" key="2">
    <source>
        <dbReference type="EMBL" id="ARS35738.1"/>
    </source>
</evidence>
<protein>
    <recommendedName>
        <fullName evidence="4">TerB family tellurite resistance protein</fullName>
    </recommendedName>
</protein>
<keyword evidence="1" id="KW-0732">Signal</keyword>
<dbReference type="OrthoDB" id="826958at2"/>
<dbReference type="STRING" id="709015.GCA_000472485_02012"/>